<comment type="similarity">
    <text evidence="3">Belongs to the GRAS family.</text>
</comment>
<dbReference type="InterPro" id="IPR005202">
    <property type="entry name" value="TF_GRAS"/>
</dbReference>
<evidence type="ECO:0000256" key="3">
    <source>
        <dbReference type="PROSITE-ProRule" id="PRU01191"/>
    </source>
</evidence>
<accession>A0ABR2T5Z2</accession>
<dbReference type="PROSITE" id="PS50985">
    <property type="entry name" value="GRAS"/>
    <property type="match status" value="1"/>
</dbReference>
<reference evidence="4 5" key="1">
    <citation type="journal article" date="2024" name="G3 (Bethesda)">
        <title>Genome assembly of Hibiscus sabdariffa L. provides insights into metabolisms of medicinal natural products.</title>
        <authorList>
            <person name="Kim T."/>
        </authorList>
    </citation>
    <scope>NUCLEOTIDE SEQUENCE [LARGE SCALE GENOMIC DNA]</scope>
    <source>
        <strain evidence="4">TK-2024</strain>
        <tissue evidence="4">Old leaves</tissue>
    </source>
</reference>
<name>A0ABR2T5Z2_9ROSI</name>
<evidence type="ECO:0000313" key="5">
    <source>
        <dbReference type="Proteomes" id="UP001396334"/>
    </source>
</evidence>
<evidence type="ECO:0000313" key="4">
    <source>
        <dbReference type="EMBL" id="KAK9032704.1"/>
    </source>
</evidence>
<comment type="caution">
    <text evidence="4">The sequence shown here is derived from an EMBL/GenBank/DDBJ whole genome shotgun (WGS) entry which is preliminary data.</text>
</comment>
<sequence>MPLFLSHGCMRHSSISALFDMCETNIYHEDHMRLMLEQKFYGPKMVNVVVCEGTERVQRTESFKQWQIRTVKARFTQLPLDPELMKKAREKVDSQ</sequence>
<organism evidence="4 5">
    <name type="scientific">Hibiscus sabdariffa</name>
    <name type="common">roselle</name>
    <dbReference type="NCBI Taxonomy" id="183260"/>
    <lineage>
        <taxon>Eukaryota</taxon>
        <taxon>Viridiplantae</taxon>
        <taxon>Streptophyta</taxon>
        <taxon>Embryophyta</taxon>
        <taxon>Tracheophyta</taxon>
        <taxon>Spermatophyta</taxon>
        <taxon>Magnoliopsida</taxon>
        <taxon>eudicotyledons</taxon>
        <taxon>Gunneridae</taxon>
        <taxon>Pentapetalae</taxon>
        <taxon>rosids</taxon>
        <taxon>malvids</taxon>
        <taxon>Malvales</taxon>
        <taxon>Malvaceae</taxon>
        <taxon>Malvoideae</taxon>
        <taxon>Hibiscus</taxon>
    </lineage>
</organism>
<dbReference type="PANTHER" id="PTHR31636">
    <property type="entry name" value="OSJNBA0084A10.13 PROTEIN-RELATED"/>
    <property type="match status" value="1"/>
</dbReference>
<protein>
    <submittedName>
        <fullName evidence="4">Uncharacterized protein</fullName>
    </submittedName>
</protein>
<feature type="region of interest" description="SAW" evidence="3">
    <location>
        <begin position="50"/>
        <end position="95"/>
    </location>
</feature>
<evidence type="ECO:0000256" key="1">
    <source>
        <dbReference type="ARBA" id="ARBA00023015"/>
    </source>
</evidence>
<keyword evidence="2" id="KW-0804">Transcription</keyword>
<evidence type="ECO:0000256" key="2">
    <source>
        <dbReference type="ARBA" id="ARBA00023163"/>
    </source>
</evidence>
<dbReference type="Pfam" id="PF03514">
    <property type="entry name" value="GRAS"/>
    <property type="match status" value="1"/>
</dbReference>
<dbReference type="Proteomes" id="UP001396334">
    <property type="component" value="Unassembled WGS sequence"/>
</dbReference>
<keyword evidence="5" id="KW-1185">Reference proteome</keyword>
<gene>
    <name evidence="4" type="ORF">V6N11_056962</name>
</gene>
<comment type="caution">
    <text evidence="3">Lacks conserved residue(s) required for the propagation of feature annotation.</text>
</comment>
<proteinExistence type="inferred from homology"/>
<keyword evidence="1" id="KW-0805">Transcription regulation</keyword>
<dbReference type="EMBL" id="JBBPBN010000009">
    <property type="protein sequence ID" value="KAK9032704.1"/>
    <property type="molecule type" value="Genomic_DNA"/>
</dbReference>